<accession>A0ABW9ER56</accession>
<name>A0ABW9ER56_9BURK</name>
<sequence length="143" mass="16000">MNRSGSVASAAIDFRNDLLGRNWPNDSEVVRFSRFSGSLDAAECIARAREARILLGVWSAARRAFVYPDFQFDRRGDLRPEVAELLTLLPKENDDAGWRSAFWLYSPHANLGGQTPAEVFESDPSRVLSVALDEFHGDPDTAW</sequence>
<proteinExistence type="predicted"/>
<gene>
    <name evidence="1" type="ORF">PQQ73_35205</name>
</gene>
<protein>
    <recommendedName>
        <fullName evidence="3">Antitoxin Xre/MbcA/ParS-like toxin-binding domain-containing protein</fullName>
    </recommendedName>
</protein>
<dbReference type="Proteomes" id="UP001629392">
    <property type="component" value="Unassembled WGS sequence"/>
</dbReference>
<dbReference type="RefSeq" id="WP_408149918.1">
    <property type="nucleotide sequence ID" value="NZ_JAQQCL010000047.1"/>
</dbReference>
<comment type="caution">
    <text evidence="1">The sequence shown here is derived from an EMBL/GenBank/DDBJ whole genome shotgun (WGS) entry which is preliminary data.</text>
</comment>
<evidence type="ECO:0000313" key="1">
    <source>
        <dbReference type="EMBL" id="MFM0721546.1"/>
    </source>
</evidence>
<evidence type="ECO:0000313" key="2">
    <source>
        <dbReference type="Proteomes" id="UP001629392"/>
    </source>
</evidence>
<evidence type="ECO:0008006" key="3">
    <source>
        <dbReference type="Google" id="ProtNLM"/>
    </source>
</evidence>
<organism evidence="1 2">
    <name type="scientific">Paraburkholderia strydomiana</name>
    <dbReference type="NCBI Taxonomy" id="1245417"/>
    <lineage>
        <taxon>Bacteria</taxon>
        <taxon>Pseudomonadati</taxon>
        <taxon>Pseudomonadota</taxon>
        <taxon>Betaproteobacteria</taxon>
        <taxon>Burkholderiales</taxon>
        <taxon>Burkholderiaceae</taxon>
        <taxon>Paraburkholderia</taxon>
    </lineage>
</organism>
<keyword evidence="2" id="KW-1185">Reference proteome</keyword>
<dbReference type="EMBL" id="JAQQCL010000047">
    <property type="protein sequence ID" value="MFM0721546.1"/>
    <property type="molecule type" value="Genomic_DNA"/>
</dbReference>
<reference evidence="1 2" key="1">
    <citation type="journal article" date="2024" name="Chem. Sci.">
        <title>Discovery of megapolipeptins by genome mining of a Burkholderiales bacteria collection.</title>
        <authorList>
            <person name="Paulo B.S."/>
            <person name="Recchia M.J.J."/>
            <person name="Lee S."/>
            <person name="Fergusson C.H."/>
            <person name="Romanowski S.B."/>
            <person name="Hernandez A."/>
            <person name="Krull N."/>
            <person name="Liu D.Y."/>
            <person name="Cavanagh H."/>
            <person name="Bos A."/>
            <person name="Gray C.A."/>
            <person name="Murphy B.T."/>
            <person name="Linington R.G."/>
            <person name="Eustaquio A.S."/>
        </authorList>
    </citation>
    <scope>NUCLEOTIDE SEQUENCE [LARGE SCALE GENOMIC DNA]</scope>
    <source>
        <strain evidence="1 2">RL17-350-BIC-E</strain>
    </source>
</reference>